<name>A0A0P7DP69_9GAMM</name>
<accession>A0A0P7DP69</accession>
<dbReference type="AlphaFoldDB" id="A0A0P7DP69"/>
<dbReference type="EMBL" id="LJTC01000017">
    <property type="protein sequence ID" value="KPM78507.1"/>
    <property type="molecule type" value="Genomic_DNA"/>
</dbReference>
<evidence type="ECO:0000313" key="2">
    <source>
        <dbReference type="EMBL" id="KPM78507.1"/>
    </source>
</evidence>
<feature type="chain" id="PRO_5006137973" description="DUF3080 domain-containing protein" evidence="1">
    <location>
        <begin position="19"/>
        <end position="339"/>
    </location>
</feature>
<dbReference type="Proteomes" id="UP000050378">
    <property type="component" value="Unassembled WGS sequence"/>
</dbReference>
<protein>
    <recommendedName>
        <fullName evidence="4">DUF3080 domain-containing protein</fullName>
    </recommendedName>
</protein>
<reference evidence="2 3" key="1">
    <citation type="submission" date="2015-09" db="EMBL/GenBank/DDBJ databases">
        <title>Draft Genome Sequence of Pseudoalteromonas lipolytica UCD-48B.</title>
        <authorList>
            <person name="Krusor M."/>
            <person name="Coil D.A."/>
            <person name="Lang J.M."/>
            <person name="Eisen J.A."/>
            <person name="Alexiev A."/>
        </authorList>
    </citation>
    <scope>NUCLEOTIDE SEQUENCE [LARGE SCALE GENOMIC DNA]</scope>
    <source>
        <strain evidence="2 3">UCD-48B</strain>
    </source>
</reference>
<dbReference type="PROSITE" id="PS51257">
    <property type="entry name" value="PROKAR_LIPOPROTEIN"/>
    <property type="match status" value="1"/>
</dbReference>
<sequence length="339" mass="38668">MHLFCKTNSLLNSIIATACVALIACMPSSGDVNHTYAQRLENVLKTESFKLSKPSTITVNHFTENTEDKATIGMLELAQLRQCKLATLIAEHNNQLGKTATPANILSYQIKFIQSAKECLESFEEQDELFEKIKLTAIQKQANLANYFRAMLLNESEFKQSWQLSSTHIDENTAGFSETVSAMEQIAKLNNQINTGKINAIEPEQIINQLEVLNRFKYNKLLISAARVQTHYNQQLTALLMKYSKDDLCPANKNKQKAQTLSNVFKKFYLEQLQPYQSFLVGRLETLQPLYQQIWRDTELAQFVNSESNDAILQSLKHSAKSHVAWWQGFYRTCEISPL</sequence>
<dbReference type="Pfam" id="PF11279">
    <property type="entry name" value="DUF3080"/>
    <property type="match status" value="1"/>
</dbReference>
<dbReference type="OrthoDB" id="5760979at2"/>
<organism evidence="2 3">
    <name type="scientific">Pseudoalteromonas lipolytica</name>
    <dbReference type="NCBI Taxonomy" id="570156"/>
    <lineage>
        <taxon>Bacteria</taxon>
        <taxon>Pseudomonadati</taxon>
        <taxon>Pseudomonadota</taxon>
        <taxon>Gammaproteobacteria</taxon>
        <taxon>Alteromonadales</taxon>
        <taxon>Pseudoalteromonadaceae</taxon>
        <taxon>Pseudoalteromonas</taxon>
    </lineage>
</organism>
<dbReference type="RefSeq" id="WP_054554731.1">
    <property type="nucleotide sequence ID" value="NZ_LJTC01000017.1"/>
</dbReference>
<evidence type="ECO:0000256" key="1">
    <source>
        <dbReference type="SAM" id="SignalP"/>
    </source>
</evidence>
<evidence type="ECO:0008006" key="4">
    <source>
        <dbReference type="Google" id="ProtNLM"/>
    </source>
</evidence>
<proteinExistence type="predicted"/>
<keyword evidence="1" id="KW-0732">Signal</keyword>
<gene>
    <name evidence="2" type="ORF">AOG27_19835</name>
</gene>
<dbReference type="PATRIC" id="fig|570156.3.peg.1891"/>
<feature type="signal peptide" evidence="1">
    <location>
        <begin position="1"/>
        <end position="18"/>
    </location>
</feature>
<evidence type="ECO:0000313" key="3">
    <source>
        <dbReference type="Proteomes" id="UP000050378"/>
    </source>
</evidence>
<dbReference type="STRING" id="570156.AOG27_19835"/>
<dbReference type="InterPro" id="IPR021431">
    <property type="entry name" value="DUF3080"/>
</dbReference>
<comment type="caution">
    <text evidence="2">The sequence shown here is derived from an EMBL/GenBank/DDBJ whole genome shotgun (WGS) entry which is preliminary data.</text>
</comment>